<accession>A0A2S9K9V7</accession>
<proteinExistence type="predicted"/>
<comment type="caution">
    <text evidence="2">The sequence shown here is derived from an EMBL/GenBank/DDBJ whole genome shotgun (WGS) entry which is preliminary data.</text>
</comment>
<protein>
    <submittedName>
        <fullName evidence="2">Uncharacterized protein</fullName>
    </submittedName>
</protein>
<organism evidence="2 3">
    <name type="scientific">Malikia spinosa</name>
    <dbReference type="NCBI Taxonomy" id="86180"/>
    <lineage>
        <taxon>Bacteria</taxon>
        <taxon>Pseudomonadati</taxon>
        <taxon>Pseudomonadota</taxon>
        <taxon>Betaproteobacteria</taxon>
        <taxon>Burkholderiales</taxon>
        <taxon>Comamonadaceae</taxon>
        <taxon>Malikia</taxon>
    </lineage>
</organism>
<evidence type="ECO:0000313" key="2">
    <source>
        <dbReference type="EMBL" id="PRD67249.1"/>
    </source>
</evidence>
<dbReference type="EMBL" id="PVLR01000091">
    <property type="protein sequence ID" value="PRD67249.1"/>
    <property type="molecule type" value="Genomic_DNA"/>
</dbReference>
<name>A0A2S9K9V7_9BURK</name>
<keyword evidence="1" id="KW-0472">Membrane</keyword>
<evidence type="ECO:0000256" key="1">
    <source>
        <dbReference type="SAM" id="Phobius"/>
    </source>
</evidence>
<keyword evidence="1" id="KW-1133">Transmembrane helix</keyword>
<gene>
    <name evidence="2" type="ORF">C6P61_17460</name>
</gene>
<dbReference type="Proteomes" id="UP000238326">
    <property type="component" value="Unassembled WGS sequence"/>
</dbReference>
<evidence type="ECO:0000313" key="3">
    <source>
        <dbReference type="Proteomes" id="UP000238326"/>
    </source>
</evidence>
<feature type="transmembrane region" description="Helical" evidence="1">
    <location>
        <begin position="44"/>
        <end position="65"/>
    </location>
</feature>
<sequence length="76" mass="8195">MGFAGRILRNGANSRFVEQGDAFPLCGQAPRFDELVQVALQRAAVGLVALAPLVFLVVNVSWPVVGLGPLADWYRL</sequence>
<keyword evidence="1" id="KW-0812">Transmembrane</keyword>
<keyword evidence="3" id="KW-1185">Reference proteome</keyword>
<reference evidence="2 3" key="1">
    <citation type="submission" date="2018-03" db="EMBL/GenBank/DDBJ databases">
        <title>Comparative genomics illustrates the genes involved in a hyperalkaliphilic mechanisms of Serpentinomonas isolated from highly-alkaline calcium-rich serpentinized springs.</title>
        <authorList>
            <person name="Suzuki S."/>
            <person name="Ishii S."/>
            <person name="Walworth N."/>
            <person name="Bird L."/>
            <person name="Kuenen J.G."/>
            <person name="Nealson K.H."/>
        </authorList>
    </citation>
    <scope>NUCLEOTIDE SEQUENCE [LARGE SCALE GENOMIC DNA]</scope>
    <source>
        <strain evidence="2 3">83</strain>
    </source>
</reference>
<dbReference type="AlphaFoldDB" id="A0A2S9K9V7"/>